<feature type="transmembrane region" description="Helical" evidence="10">
    <location>
        <begin position="297"/>
        <end position="317"/>
    </location>
</feature>
<dbReference type="PRINTS" id="PR01434">
    <property type="entry name" value="NADHDHGNASE5"/>
</dbReference>
<dbReference type="AlphaFoldDB" id="A0A840DQ51"/>
<feature type="domain" description="MrpA C-terminal/MbhE" evidence="15">
    <location>
        <begin position="681"/>
        <end position="758"/>
    </location>
</feature>
<feature type="domain" description="Na+/H+ antiporter MnhB subunit-related protein" evidence="13">
    <location>
        <begin position="814"/>
        <end position="937"/>
    </location>
</feature>
<feature type="transmembrane region" description="Helical" evidence="10">
    <location>
        <begin position="841"/>
        <end position="861"/>
    </location>
</feature>
<feature type="transmembrane region" description="Helical" evidence="10">
    <location>
        <begin position="242"/>
        <end position="258"/>
    </location>
</feature>
<feature type="transmembrane region" description="Helical" evidence="10">
    <location>
        <begin position="745"/>
        <end position="763"/>
    </location>
</feature>
<feature type="transmembrane region" description="Helical" evidence="10">
    <location>
        <begin position="597"/>
        <end position="616"/>
    </location>
</feature>
<dbReference type="Pfam" id="PF04039">
    <property type="entry name" value="MnhB"/>
    <property type="match status" value="1"/>
</dbReference>
<feature type="transmembrane region" description="Helical" evidence="10">
    <location>
        <begin position="813"/>
        <end position="835"/>
    </location>
</feature>
<feature type="transmembrane region" description="Helical" evidence="10">
    <location>
        <begin position="108"/>
        <end position="127"/>
    </location>
</feature>
<organism evidence="16 17">
    <name type="scientific">Canibacter oris</name>
    <dbReference type="NCBI Taxonomy" id="1365628"/>
    <lineage>
        <taxon>Bacteria</taxon>
        <taxon>Bacillati</taxon>
        <taxon>Actinomycetota</taxon>
        <taxon>Actinomycetes</taxon>
        <taxon>Micrococcales</taxon>
        <taxon>Microbacteriaceae</taxon>
        <taxon>Canibacter</taxon>
    </lineage>
</organism>
<feature type="transmembrane region" description="Helical" evidence="10">
    <location>
        <begin position="495"/>
        <end position="521"/>
    </location>
</feature>
<evidence type="ECO:0000256" key="9">
    <source>
        <dbReference type="RuleBase" id="RU000320"/>
    </source>
</evidence>
<feature type="transmembrane region" description="Helical" evidence="10">
    <location>
        <begin position="367"/>
        <end position="390"/>
    </location>
</feature>
<evidence type="ECO:0000256" key="1">
    <source>
        <dbReference type="ARBA" id="ARBA00004651"/>
    </source>
</evidence>
<dbReference type="Pfam" id="PF00361">
    <property type="entry name" value="Proton_antipo_M"/>
    <property type="match status" value="1"/>
</dbReference>
<keyword evidence="8 10" id="KW-0472">Membrane</keyword>
<evidence type="ECO:0000256" key="7">
    <source>
        <dbReference type="ARBA" id="ARBA00023065"/>
    </source>
</evidence>
<keyword evidence="17" id="KW-1185">Reference proteome</keyword>
<evidence type="ECO:0000256" key="3">
    <source>
        <dbReference type="ARBA" id="ARBA00022449"/>
    </source>
</evidence>
<feature type="transmembrane region" description="Helical" evidence="10">
    <location>
        <begin position="646"/>
        <end position="665"/>
    </location>
</feature>
<dbReference type="Pfam" id="PF00662">
    <property type="entry name" value="Proton_antipo_N"/>
    <property type="match status" value="1"/>
</dbReference>
<proteinExistence type="predicted"/>
<dbReference type="InterPro" id="IPR001750">
    <property type="entry name" value="ND/Mrp_TM"/>
</dbReference>
<dbReference type="InterPro" id="IPR001516">
    <property type="entry name" value="Proton_antipo_N"/>
</dbReference>
<keyword evidence="7" id="KW-0406">Ion transport</keyword>
<feature type="transmembrane region" description="Helical" evidence="10">
    <location>
        <begin position="623"/>
        <end position="640"/>
    </location>
</feature>
<feature type="transmembrane region" description="Helical" evidence="10">
    <location>
        <begin position="916"/>
        <end position="937"/>
    </location>
</feature>
<dbReference type="GO" id="GO:0006811">
    <property type="term" value="P:monoatomic ion transport"/>
    <property type="evidence" value="ECO:0007669"/>
    <property type="project" value="UniProtKB-KW"/>
</dbReference>
<evidence type="ECO:0000259" key="14">
    <source>
        <dbReference type="Pfam" id="PF13244"/>
    </source>
</evidence>
<feature type="transmembrane region" description="Helical" evidence="10">
    <location>
        <begin position="454"/>
        <end position="475"/>
    </location>
</feature>
<evidence type="ECO:0000256" key="5">
    <source>
        <dbReference type="ARBA" id="ARBA00022692"/>
    </source>
</evidence>
<feature type="transmembrane region" description="Helical" evidence="10">
    <location>
        <begin position="205"/>
        <end position="230"/>
    </location>
</feature>
<keyword evidence="5 9" id="KW-0812">Transmembrane</keyword>
<protein>
    <submittedName>
        <fullName evidence="16">Multicomponent Na+:H+ antiporter subunit A</fullName>
    </submittedName>
</protein>
<dbReference type="PANTHER" id="PTHR43373">
    <property type="entry name" value="NA(+)/H(+) ANTIPORTER SUBUNIT"/>
    <property type="match status" value="1"/>
</dbReference>
<dbReference type="GO" id="GO:0005886">
    <property type="term" value="C:plasma membrane"/>
    <property type="evidence" value="ECO:0007669"/>
    <property type="project" value="UniProtKB-SubCell"/>
</dbReference>
<feature type="transmembrane region" description="Helical" evidence="10">
    <location>
        <begin position="270"/>
        <end position="290"/>
    </location>
</feature>
<dbReference type="Proteomes" id="UP000571183">
    <property type="component" value="Unassembled WGS sequence"/>
</dbReference>
<accession>A0A840DQ51</accession>
<evidence type="ECO:0000259" key="13">
    <source>
        <dbReference type="Pfam" id="PF04039"/>
    </source>
</evidence>
<feature type="transmembrane region" description="Helical" evidence="10">
    <location>
        <begin position="410"/>
        <end position="433"/>
    </location>
</feature>
<comment type="subcellular location">
    <subcellularLocation>
        <location evidence="1">Cell membrane</location>
        <topology evidence="1">Multi-pass membrane protein</topology>
    </subcellularLocation>
    <subcellularLocation>
        <location evidence="9">Membrane</location>
        <topology evidence="9">Multi-pass membrane protein</topology>
    </subcellularLocation>
</comment>
<dbReference type="Pfam" id="PF13244">
    <property type="entry name" value="MbhD"/>
    <property type="match status" value="1"/>
</dbReference>
<dbReference type="InterPro" id="IPR007182">
    <property type="entry name" value="MnhB"/>
</dbReference>
<dbReference type="RefSeq" id="WP_183304429.1">
    <property type="nucleotide sequence ID" value="NZ_JACIFD010000005.1"/>
</dbReference>
<feature type="transmembrane region" description="Helical" evidence="10">
    <location>
        <begin position="564"/>
        <end position="585"/>
    </location>
</feature>
<feature type="transmembrane region" description="Helical" evidence="10">
    <location>
        <begin position="28"/>
        <end position="49"/>
    </location>
</feature>
<reference evidence="16" key="1">
    <citation type="submission" date="2020-08" db="EMBL/GenBank/DDBJ databases">
        <title>Sequencing the genomes of 1000 actinobacteria strains.</title>
        <authorList>
            <person name="Klenk H.-P."/>
        </authorList>
    </citation>
    <scope>NUCLEOTIDE SEQUENCE [LARGE SCALE GENOMIC DNA]</scope>
    <source>
        <strain evidence="16">DSM 27064</strain>
    </source>
</reference>
<evidence type="ECO:0000256" key="8">
    <source>
        <dbReference type="ARBA" id="ARBA00023136"/>
    </source>
</evidence>
<evidence type="ECO:0000259" key="12">
    <source>
        <dbReference type="Pfam" id="PF00662"/>
    </source>
</evidence>
<keyword evidence="4" id="KW-1003">Cell membrane</keyword>
<dbReference type="Pfam" id="PF20501">
    <property type="entry name" value="MbhE"/>
    <property type="match status" value="1"/>
</dbReference>
<feature type="transmembrane region" description="Helical" evidence="10">
    <location>
        <begin position="165"/>
        <end position="185"/>
    </location>
</feature>
<dbReference type="InterPro" id="IPR050616">
    <property type="entry name" value="CPA3_Na-H_Antiporter_A"/>
</dbReference>
<dbReference type="PANTHER" id="PTHR43373:SF1">
    <property type="entry name" value="NA(+)_H(+) ANTIPORTER SUBUNIT A"/>
    <property type="match status" value="1"/>
</dbReference>
<keyword evidence="3" id="KW-0050">Antiport</keyword>
<evidence type="ECO:0000256" key="4">
    <source>
        <dbReference type="ARBA" id="ARBA00022475"/>
    </source>
</evidence>
<evidence type="ECO:0000256" key="2">
    <source>
        <dbReference type="ARBA" id="ARBA00022448"/>
    </source>
</evidence>
<feature type="transmembrane region" description="Helical" evidence="10">
    <location>
        <begin position="873"/>
        <end position="896"/>
    </location>
</feature>
<gene>
    <name evidence="16" type="ORF">F5897_000623</name>
</gene>
<feature type="transmembrane region" description="Helical" evidence="10">
    <location>
        <begin position="685"/>
        <end position="708"/>
    </location>
</feature>
<comment type="caution">
    <text evidence="16">The sequence shown here is derived from an EMBL/GenBank/DDBJ whole genome shotgun (WGS) entry which is preliminary data.</text>
</comment>
<feature type="domain" description="NADH:quinone oxidoreductase/Mrp antiporter transmembrane" evidence="11">
    <location>
        <begin position="128"/>
        <end position="400"/>
    </location>
</feature>
<evidence type="ECO:0000256" key="10">
    <source>
        <dbReference type="SAM" id="Phobius"/>
    </source>
</evidence>
<evidence type="ECO:0000259" key="15">
    <source>
        <dbReference type="Pfam" id="PF20501"/>
    </source>
</evidence>
<feature type="transmembrane region" description="Helical" evidence="10">
    <location>
        <begin position="133"/>
        <end position="153"/>
    </location>
</feature>
<dbReference type="InterPro" id="IPR025383">
    <property type="entry name" value="MrpA_C/MbhD"/>
</dbReference>
<dbReference type="GO" id="GO:0015297">
    <property type="term" value="F:antiporter activity"/>
    <property type="evidence" value="ECO:0007669"/>
    <property type="project" value="UniProtKB-KW"/>
</dbReference>
<evidence type="ECO:0000313" key="17">
    <source>
        <dbReference type="Proteomes" id="UP000571183"/>
    </source>
</evidence>
<feature type="transmembrane region" description="Helical" evidence="10">
    <location>
        <begin position="323"/>
        <end position="346"/>
    </location>
</feature>
<dbReference type="NCBIfam" id="NF009284">
    <property type="entry name" value="PRK12644.1"/>
    <property type="match status" value="1"/>
</dbReference>
<name>A0A840DQ51_9MICO</name>
<dbReference type="EMBL" id="JACIFD010000005">
    <property type="protein sequence ID" value="MBB4071326.1"/>
    <property type="molecule type" value="Genomic_DNA"/>
</dbReference>
<feature type="domain" description="NADH-Ubiquinone oxidoreductase (complex I) chain 5 N-terminal" evidence="12">
    <location>
        <begin position="64"/>
        <end position="111"/>
    </location>
</feature>
<evidence type="ECO:0000313" key="16">
    <source>
        <dbReference type="EMBL" id="MBB4071326.1"/>
    </source>
</evidence>
<keyword evidence="2" id="KW-0813">Transport</keyword>
<keyword evidence="6 10" id="KW-1133">Transmembrane helix</keyword>
<feature type="domain" description="MrpA C-terminal/MbhD" evidence="14">
    <location>
        <begin position="605"/>
        <end position="670"/>
    </location>
</feature>
<evidence type="ECO:0000256" key="6">
    <source>
        <dbReference type="ARBA" id="ARBA00022989"/>
    </source>
</evidence>
<dbReference type="InterPro" id="IPR046806">
    <property type="entry name" value="MrpA_C/MbhE"/>
</dbReference>
<evidence type="ECO:0000259" key="11">
    <source>
        <dbReference type="Pfam" id="PF00361"/>
    </source>
</evidence>
<sequence>MLVTLLSFALLSVAAAAAYPLLRGLGAKGFYALAAAPAASFLLFLWLLPQTATNSAVQWEVPWIAQFNISFSVYIDLFSNLLAMLVTLAGALILMYCASYFRQDDENVPRFGMIFLAFATAMLGLVISDNVFVMFLFWEATTVLSFLLIGHNGKKRTSRAAAQQAIIVTTLGGLAMLIGLLLLTTHTGEANLSAILVSSNLHGPLINVACYLLLAGALSKSAIFPFHFWLPQAMAAPTPVSAYLHAAAMVKAGIYLIAKMGPAFAEVPGYRLTLVALGAVTMLIAAVKALRQYDLKLILAHGTVSQLGMLTMLYGVGQPTTDAAATALLFAHAVAKAPLFLTVGMIEHRAGTRDLRLISGLGRQDPPLAIIATTAGLSMLGMLPLVGFVAKEAALTELLRLPQTGVNLGALGVLIIGSILTAAYTARFLLGAFKTKRDESKCVATNLSPRTASMLFAPSIFALLALVGGVLSAQLDPLYQMARPQLAGSEPEHLALWHGFTPALGITAGILAMAMLTLWLAGVTESRIRELDERYTFSTFYSNAMRALNFVAVQVTSVTQRGSLPYYLSLIFLVVISGVGGMLLWQQAPLGEVAWGTPLQLIIAIVLIVSAIATIFAAKRFQAVILVGFTGFAMATLYGLHGAPDLALTQMLVEAITLIAFVLVIRRLPQHLARRSTTATRIRNLLIGTAMALVIGVVTVVAMGARIANPVSLAFPEMAVTGGHGYNVVNVTLVDIRGWDTFGELSVVVVAATGIASLVFLSARGDNLPKLRRKEAKQDVLRHLRRLADPNDPATRNYWMIAGRDLSPERRSIIFEVVVRLMFHAMLVLSLYMLLAGHNSPGGGFAGGLIAGMALVSRYLVGGRTELGATVPFDAGKIVGAGMALAAITAILPLFFNAPVLFSSWVDLELGFFGELPLVTSTLFDVGVYLVVFGLVLDVLRSLGSQIDVHSEEERQVAV</sequence>
<feature type="transmembrane region" description="Helical" evidence="10">
    <location>
        <begin position="81"/>
        <end position="101"/>
    </location>
</feature>